<dbReference type="GO" id="GO:0012505">
    <property type="term" value="C:endomembrane system"/>
    <property type="evidence" value="ECO:0007669"/>
    <property type="project" value="TreeGrafter"/>
</dbReference>
<protein>
    <submittedName>
        <fullName evidence="2">CDK5RAP3-like protein</fullName>
    </submittedName>
</protein>
<dbReference type="EMBL" id="MTYJ01000070">
    <property type="protein sequence ID" value="OQV16801.1"/>
    <property type="molecule type" value="Genomic_DNA"/>
</dbReference>
<dbReference type="Pfam" id="PF05600">
    <property type="entry name" value="CDK5RAP3"/>
    <property type="match status" value="1"/>
</dbReference>
<dbReference type="GO" id="GO:0007346">
    <property type="term" value="P:regulation of mitotic cell cycle"/>
    <property type="evidence" value="ECO:0007669"/>
    <property type="project" value="TreeGrafter"/>
</dbReference>
<reference evidence="3" key="1">
    <citation type="submission" date="2017-01" db="EMBL/GenBank/DDBJ databases">
        <title>Comparative genomics of anhydrobiosis in the tardigrade Hypsibius dujardini.</title>
        <authorList>
            <person name="Yoshida Y."/>
            <person name="Koutsovoulos G."/>
            <person name="Laetsch D."/>
            <person name="Stevens L."/>
            <person name="Kumar S."/>
            <person name="Horikawa D."/>
            <person name="Ishino K."/>
            <person name="Komine S."/>
            <person name="Tomita M."/>
            <person name="Blaxter M."/>
            <person name="Arakawa K."/>
        </authorList>
    </citation>
    <scope>NUCLEOTIDE SEQUENCE [LARGE SCALE GENOMIC DNA]</scope>
    <source>
        <strain evidence="3">Z151</strain>
    </source>
</reference>
<comment type="caution">
    <text evidence="2">The sequence shown here is derived from an EMBL/GenBank/DDBJ whole genome shotgun (WGS) entry which is preliminary data.</text>
</comment>
<accession>A0A1W0WNL1</accession>
<evidence type="ECO:0000313" key="2">
    <source>
        <dbReference type="EMBL" id="OQV16801.1"/>
    </source>
</evidence>
<keyword evidence="3" id="KW-1185">Reference proteome</keyword>
<evidence type="ECO:0000256" key="1">
    <source>
        <dbReference type="ARBA" id="ARBA00007478"/>
    </source>
</evidence>
<organism evidence="2 3">
    <name type="scientific">Hypsibius exemplaris</name>
    <name type="common">Freshwater tardigrade</name>
    <dbReference type="NCBI Taxonomy" id="2072580"/>
    <lineage>
        <taxon>Eukaryota</taxon>
        <taxon>Metazoa</taxon>
        <taxon>Ecdysozoa</taxon>
        <taxon>Tardigrada</taxon>
        <taxon>Eutardigrada</taxon>
        <taxon>Parachela</taxon>
        <taxon>Hypsibioidea</taxon>
        <taxon>Hypsibiidae</taxon>
        <taxon>Hypsibius</taxon>
    </lineage>
</organism>
<dbReference type="PANTHER" id="PTHR14894:SF0">
    <property type="entry name" value="CDK5 REGULATORY SUBUNIT-ASSOCIATED PROTEIN 3"/>
    <property type="match status" value="1"/>
</dbReference>
<dbReference type="PANTHER" id="PTHR14894">
    <property type="entry name" value="CDK5 REGULATORY SUBUNIT-ASSOCIATED PROTEIN 3"/>
    <property type="match status" value="1"/>
</dbReference>
<dbReference type="AlphaFoldDB" id="A0A1W0WNL1"/>
<evidence type="ECO:0000313" key="3">
    <source>
        <dbReference type="Proteomes" id="UP000192578"/>
    </source>
</evidence>
<comment type="similarity">
    <text evidence="1">Belongs to the CDK5RAP3 family.</text>
</comment>
<proteinExistence type="inferred from homology"/>
<sequence length="251" mass="28400">MASGDAQNIPIDIHLGQLSDWIVTRRHCPKDWIVNLQKIREKLAVLYPAVLTALPNLSVETEGLPQLASELTYLHCKTLSQALADTTEHGGKNLLGQYQSSVMKDLAEVLKLYEKDSIYLAETAQVLYRNITYDVPFLKKQMQKLDQTAAELSKKRTDSLKSATDFRDQYQKECASLHRWGCQAFSSGVDIRDELLTGAKILPQLYDNIATKTAVLEKVCRYVEEFITAVHKGEWVKDQSGKSIFAFIYII</sequence>
<dbReference type="InterPro" id="IPR008491">
    <property type="entry name" value="CDK5RAP3"/>
</dbReference>
<name>A0A1W0WNL1_HYPEX</name>
<dbReference type="OrthoDB" id="340432at2759"/>
<gene>
    <name evidence="2" type="ORF">BV898_09157</name>
</gene>
<dbReference type="Proteomes" id="UP000192578">
    <property type="component" value="Unassembled WGS sequence"/>
</dbReference>